<keyword evidence="1" id="KW-0812">Transmembrane</keyword>
<dbReference type="RefSeq" id="WP_034545676.1">
    <property type="nucleotide sequence ID" value="NZ_FSRN01000001.1"/>
</dbReference>
<accession>A0A1N6HQ56</accession>
<dbReference type="Gene3D" id="3.20.20.80">
    <property type="entry name" value="Glycosidases"/>
    <property type="match status" value="2"/>
</dbReference>
<evidence type="ECO:0000313" key="2">
    <source>
        <dbReference type="EMBL" id="SIO21893.1"/>
    </source>
</evidence>
<reference evidence="3" key="1">
    <citation type="submission" date="2016-11" db="EMBL/GenBank/DDBJ databases">
        <authorList>
            <person name="Varghese N."/>
            <person name="Submissions S."/>
        </authorList>
    </citation>
    <scope>NUCLEOTIDE SEQUENCE [LARGE SCALE GENOMIC DNA]</scope>
    <source>
        <strain evidence="3">313</strain>
    </source>
</reference>
<dbReference type="STRING" id="28230.SAMN05878443_2005"/>
<evidence type="ECO:0008006" key="4">
    <source>
        <dbReference type="Google" id="ProtNLM"/>
    </source>
</evidence>
<name>A0A1N6HQ56_9LACT</name>
<dbReference type="SUPFAM" id="SSF51445">
    <property type="entry name" value="(Trans)glycosidases"/>
    <property type="match status" value="1"/>
</dbReference>
<gene>
    <name evidence="2" type="ORF">SAMN05878443_2005</name>
</gene>
<feature type="transmembrane region" description="Helical" evidence="1">
    <location>
        <begin position="7"/>
        <end position="24"/>
    </location>
</feature>
<keyword evidence="1" id="KW-1133">Transmembrane helix</keyword>
<dbReference type="eggNOG" id="COG0457">
    <property type="taxonomic scope" value="Bacteria"/>
</dbReference>
<dbReference type="AlphaFoldDB" id="A0A1N6HQ56"/>
<protein>
    <recommendedName>
        <fullName evidence="4">Family 2 glycosyl transferase</fullName>
    </recommendedName>
</protein>
<dbReference type="InterPro" id="IPR017853">
    <property type="entry name" value="GH"/>
</dbReference>
<evidence type="ECO:0000313" key="3">
    <source>
        <dbReference type="Proteomes" id="UP000184758"/>
    </source>
</evidence>
<organism evidence="2 3">
    <name type="scientific">Carnobacterium alterfunditum</name>
    <dbReference type="NCBI Taxonomy" id="28230"/>
    <lineage>
        <taxon>Bacteria</taxon>
        <taxon>Bacillati</taxon>
        <taxon>Bacillota</taxon>
        <taxon>Bacilli</taxon>
        <taxon>Lactobacillales</taxon>
        <taxon>Carnobacteriaceae</taxon>
        <taxon>Carnobacterium</taxon>
    </lineage>
</organism>
<dbReference type="Proteomes" id="UP000184758">
    <property type="component" value="Unassembled WGS sequence"/>
</dbReference>
<evidence type="ECO:0000256" key="1">
    <source>
        <dbReference type="SAM" id="Phobius"/>
    </source>
</evidence>
<keyword evidence="1" id="KW-0472">Membrane</keyword>
<keyword evidence="3" id="KW-1185">Reference proteome</keyword>
<sequence length="715" mass="81527">MGKKGMIIGIALSLLVIGGGLFFMDQTEETVYQSENDLSYVAKVEGKEFYIYKDGEWTTTFLAGVNMGAAKPGTFPGELAITKDEYLRWFKQIKEMNADVIRVYTILKPDFYDALYEFNLQNDDPLYLMHGVYLNEEGIAELSDAYAEDEKIKKDFIKDATNLVDVLHGQANLPEKAGFADGKYTKDISKYVIGWILGVEWDPYFVNQTNEANPEMTAFEGDYLYTDGASPFEVFLAEVGDATLSYEVQEYQTMRPLSYTNWLTTDMLDHPNEPDGTEDMAVVNTEHIKGTDQLETGLFASYHVYPYYPEFLNHQPEYAEVKNEDGSINTYKAYLRDLIKEHTVPVMVAEFGIPASRGKAHESLYSGFNQGGIEETEQGEMLIDMMQDIHDEGYLGGLVFTWQDEWFKRTWNTLDFDLSDRRPYWSNPQTNEQHFGLLAFDPGKEKSVVYVDGNDSEWSEKDQLSKNEENTLSVKSDEKYLYVKLEAKDFDFEKDQLVIAIDVKDEQGNSQTADGSLIFSRPTDFLVKINGATGSSIMVDAYYDSYYYQYAEKLEAIEKQPAYTKKNSGLFNPMNHALSAELTLPQTNEVIPFSKYETGALVLGNGNPEHEEYNSLTDFAVKDGIVEIALPWQLLNVMDPSTKQIIGDLYQNKGIEAVSVENIYLGAALVKKGSTEPNKIMLEPYLWEPWELPTYHERLKPSYYLLKEAFLEYDK</sequence>
<proteinExistence type="predicted"/>
<dbReference type="OrthoDB" id="916275at2"/>
<dbReference type="EMBL" id="FSRN01000001">
    <property type="protein sequence ID" value="SIO21893.1"/>
    <property type="molecule type" value="Genomic_DNA"/>
</dbReference>